<evidence type="ECO:0000313" key="6">
    <source>
        <dbReference type="EMBL" id="VDM14718.1"/>
    </source>
</evidence>
<evidence type="ECO:0000256" key="4">
    <source>
        <dbReference type="ARBA" id="ARBA00022803"/>
    </source>
</evidence>
<dbReference type="GO" id="GO:0030992">
    <property type="term" value="C:intraciliary transport particle B"/>
    <property type="evidence" value="ECO:0007669"/>
    <property type="project" value="TreeGrafter"/>
</dbReference>
<dbReference type="GO" id="GO:0035720">
    <property type="term" value="P:intraciliary anterograde transport"/>
    <property type="evidence" value="ECO:0007669"/>
    <property type="project" value="TreeGrafter"/>
</dbReference>
<accession>A0A3P7FVY4</accession>
<dbReference type="GO" id="GO:0036064">
    <property type="term" value="C:ciliary basal body"/>
    <property type="evidence" value="ECO:0007669"/>
    <property type="project" value="TreeGrafter"/>
</dbReference>
<dbReference type="InterPro" id="IPR030511">
    <property type="entry name" value="TTC26"/>
</dbReference>
<keyword evidence="7" id="KW-1185">Reference proteome</keyword>
<dbReference type="PANTHER" id="PTHR14781:SF0">
    <property type="entry name" value="INTRAFLAGELLAR TRANSPORT PROTEIN 56"/>
    <property type="match status" value="1"/>
</dbReference>
<reference evidence="6 7" key="1">
    <citation type="submission" date="2018-11" db="EMBL/GenBank/DDBJ databases">
        <authorList>
            <consortium name="Pathogen Informatics"/>
        </authorList>
    </citation>
    <scope>NUCLEOTIDE SEQUENCE [LARGE SCALE GENOMIC DNA]</scope>
</reference>
<evidence type="ECO:0000256" key="2">
    <source>
        <dbReference type="ARBA" id="ARBA00007834"/>
    </source>
</evidence>
<evidence type="ECO:0000256" key="1">
    <source>
        <dbReference type="ARBA" id="ARBA00004138"/>
    </source>
</evidence>
<sequence length="268" mass="31223">MLSRLRPTWNKKSEQKLKDKKIPELDEFLLKRDYTGAMSLLQACKFQSKNMDSDELTELWFAHCAFHAGEYRKAIPIYEKMLIRKNCPPEVNVYIACCFFFLGLYAEAKKYAEKGPKNALQNRLLLHLAYRLKDKKQLVVNCNNLQSTAEDQLSLAAMHYLNSHYQEAIDIYKKILDNKKNFIALNVYLALCYYKLDYYDVSLEMLQLYLNENPDSAIAINLRACNHYKLYNGKTATKELQKLKNVKGSTFAYVKDLISHNTVCLLLI</sequence>
<evidence type="ECO:0000256" key="3">
    <source>
        <dbReference type="ARBA" id="ARBA00022737"/>
    </source>
</evidence>
<dbReference type="Proteomes" id="UP000270924">
    <property type="component" value="Unassembled WGS sequence"/>
</dbReference>
<protein>
    <submittedName>
        <fullName evidence="6">Uncharacterized protein</fullName>
    </submittedName>
</protein>
<dbReference type="GO" id="GO:0035735">
    <property type="term" value="P:intraciliary transport involved in cilium assembly"/>
    <property type="evidence" value="ECO:0007669"/>
    <property type="project" value="TreeGrafter"/>
</dbReference>
<comment type="subcellular location">
    <subcellularLocation>
        <location evidence="1">Cell projection</location>
        <location evidence="1">Cilium</location>
    </subcellularLocation>
</comment>
<evidence type="ECO:0000313" key="7">
    <source>
        <dbReference type="Proteomes" id="UP000270924"/>
    </source>
</evidence>
<dbReference type="PANTHER" id="PTHR14781">
    <property type="entry name" value="INTRAFLAGELLAR TRANSPORT PROTEIN 56"/>
    <property type="match status" value="1"/>
</dbReference>
<dbReference type="GO" id="GO:0097546">
    <property type="term" value="C:ciliary base"/>
    <property type="evidence" value="ECO:0007669"/>
    <property type="project" value="TreeGrafter"/>
</dbReference>
<keyword evidence="4" id="KW-0802">TPR repeat</keyword>
<dbReference type="GO" id="GO:0120170">
    <property type="term" value="F:intraciliary transport particle B binding"/>
    <property type="evidence" value="ECO:0007669"/>
    <property type="project" value="TreeGrafter"/>
</dbReference>
<keyword evidence="3" id="KW-0677">Repeat</keyword>
<dbReference type="InParanoid" id="A0A3P7FVY4"/>
<dbReference type="InterPro" id="IPR011990">
    <property type="entry name" value="TPR-like_helical_dom_sf"/>
</dbReference>
<dbReference type="EMBL" id="UYWW01006397">
    <property type="protein sequence ID" value="VDM14718.1"/>
    <property type="molecule type" value="Genomic_DNA"/>
</dbReference>
<name>A0A3P7FVY4_WUCBA</name>
<gene>
    <name evidence="6" type="ORF">WBA_LOCUS8104</name>
</gene>
<evidence type="ECO:0000256" key="5">
    <source>
        <dbReference type="ARBA" id="ARBA00023273"/>
    </source>
</evidence>
<dbReference type="AlphaFoldDB" id="A0A3P7FVY4"/>
<dbReference type="OrthoDB" id="5851303at2759"/>
<proteinExistence type="inferred from homology"/>
<dbReference type="SUPFAM" id="SSF48452">
    <property type="entry name" value="TPR-like"/>
    <property type="match status" value="1"/>
</dbReference>
<keyword evidence="5" id="KW-0966">Cell projection</keyword>
<organism evidence="6 7">
    <name type="scientific">Wuchereria bancrofti</name>
    <dbReference type="NCBI Taxonomy" id="6293"/>
    <lineage>
        <taxon>Eukaryota</taxon>
        <taxon>Metazoa</taxon>
        <taxon>Ecdysozoa</taxon>
        <taxon>Nematoda</taxon>
        <taxon>Chromadorea</taxon>
        <taxon>Rhabditida</taxon>
        <taxon>Spirurina</taxon>
        <taxon>Spiruromorpha</taxon>
        <taxon>Filarioidea</taxon>
        <taxon>Onchocercidae</taxon>
        <taxon>Wuchereria</taxon>
    </lineage>
</organism>
<comment type="similarity">
    <text evidence="2">Belongs to the IFT56 family.</text>
</comment>
<dbReference type="Gene3D" id="1.25.40.10">
    <property type="entry name" value="Tetratricopeptide repeat domain"/>
    <property type="match status" value="2"/>
</dbReference>